<evidence type="ECO:0000313" key="2">
    <source>
        <dbReference type="EMBL" id="KAG0581850.1"/>
    </source>
</evidence>
<gene>
    <name evidence="2" type="ORF">KC19_3G014300</name>
</gene>
<feature type="region of interest" description="Disordered" evidence="1">
    <location>
        <begin position="33"/>
        <end position="93"/>
    </location>
</feature>
<proteinExistence type="predicted"/>
<dbReference type="EMBL" id="CM026423">
    <property type="protein sequence ID" value="KAG0581850.1"/>
    <property type="molecule type" value="Genomic_DNA"/>
</dbReference>
<comment type="caution">
    <text evidence="2">The sequence shown here is derived from an EMBL/GenBank/DDBJ whole genome shotgun (WGS) entry which is preliminary data.</text>
</comment>
<reference evidence="2" key="1">
    <citation type="submission" date="2020-06" db="EMBL/GenBank/DDBJ databases">
        <title>WGS assembly of Ceratodon purpureus strain R40.</title>
        <authorList>
            <person name="Carey S.B."/>
            <person name="Jenkins J."/>
            <person name="Shu S."/>
            <person name="Lovell J.T."/>
            <person name="Sreedasyam A."/>
            <person name="Maumus F."/>
            <person name="Tiley G.P."/>
            <person name="Fernandez-Pozo N."/>
            <person name="Barry K."/>
            <person name="Chen C."/>
            <person name="Wang M."/>
            <person name="Lipzen A."/>
            <person name="Daum C."/>
            <person name="Saski C.A."/>
            <person name="Payton A.C."/>
            <person name="Mcbreen J.C."/>
            <person name="Conrad R.E."/>
            <person name="Kollar L.M."/>
            <person name="Olsson S."/>
            <person name="Huttunen S."/>
            <person name="Landis J.B."/>
            <person name="Wickett N.J."/>
            <person name="Johnson M.G."/>
            <person name="Rensing S.A."/>
            <person name="Grimwood J."/>
            <person name="Schmutz J."/>
            <person name="Mcdaniel S.F."/>
        </authorList>
    </citation>
    <scope>NUCLEOTIDE SEQUENCE</scope>
    <source>
        <strain evidence="2">R40</strain>
    </source>
</reference>
<name>A0A8T0IDP6_CERPU</name>
<sequence length="93" mass="10208">MRIIALLCDSGVDLDRSGLESAQLAEHLHLVAEAPPPPPKCKTPFHTPRKTTITSTHTIHPSTQVPKSSKPQTQPIFSTHQTNAKHIIKEQST</sequence>
<dbReference type="AlphaFoldDB" id="A0A8T0IDP6"/>
<protein>
    <submittedName>
        <fullName evidence="2">Uncharacterized protein</fullName>
    </submittedName>
</protein>
<dbReference type="Proteomes" id="UP000822688">
    <property type="component" value="Chromosome 3"/>
</dbReference>
<evidence type="ECO:0000313" key="3">
    <source>
        <dbReference type="Proteomes" id="UP000822688"/>
    </source>
</evidence>
<feature type="compositionally biased region" description="Polar residues" evidence="1">
    <location>
        <begin position="64"/>
        <end position="86"/>
    </location>
</feature>
<accession>A0A8T0IDP6</accession>
<feature type="compositionally biased region" description="Low complexity" evidence="1">
    <location>
        <begin position="42"/>
        <end position="63"/>
    </location>
</feature>
<organism evidence="2 3">
    <name type="scientific">Ceratodon purpureus</name>
    <name type="common">Fire moss</name>
    <name type="synonym">Dicranum purpureum</name>
    <dbReference type="NCBI Taxonomy" id="3225"/>
    <lineage>
        <taxon>Eukaryota</taxon>
        <taxon>Viridiplantae</taxon>
        <taxon>Streptophyta</taxon>
        <taxon>Embryophyta</taxon>
        <taxon>Bryophyta</taxon>
        <taxon>Bryophytina</taxon>
        <taxon>Bryopsida</taxon>
        <taxon>Dicranidae</taxon>
        <taxon>Pseudoditrichales</taxon>
        <taxon>Ditrichaceae</taxon>
        <taxon>Ceratodon</taxon>
    </lineage>
</organism>
<keyword evidence="3" id="KW-1185">Reference proteome</keyword>
<evidence type="ECO:0000256" key="1">
    <source>
        <dbReference type="SAM" id="MobiDB-lite"/>
    </source>
</evidence>